<feature type="repeat" description="TPR" evidence="1">
    <location>
        <begin position="337"/>
        <end position="370"/>
    </location>
</feature>
<dbReference type="EMBL" id="FOCQ01000013">
    <property type="protein sequence ID" value="SEN51927.1"/>
    <property type="molecule type" value="Genomic_DNA"/>
</dbReference>
<dbReference type="InterPro" id="IPR011990">
    <property type="entry name" value="TPR-like_helical_dom_sf"/>
</dbReference>
<dbReference type="OrthoDB" id="2985470at2"/>
<gene>
    <name evidence="3" type="ORF">SAMN05444955_11367</name>
</gene>
<keyword evidence="1" id="KW-0802">TPR repeat</keyword>
<dbReference type="PROSITE" id="PS50005">
    <property type="entry name" value="TPR"/>
    <property type="match status" value="2"/>
</dbReference>
<proteinExistence type="predicted"/>
<accession>A0A1H8H831</accession>
<evidence type="ECO:0000256" key="1">
    <source>
        <dbReference type="PROSITE-ProRule" id="PRU00339"/>
    </source>
</evidence>
<dbReference type="SMART" id="SM00530">
    <property type="entry name" value="HTH_XRE"/>
    <property type="match status" value="1"/>
</dbReference>
<dbReference type="GO" id="GO:0003677">
    <property type="term" value="F:DNA binding"/>
    <property type="evidence" value="ECO:0007669"/>
    <property type="project" value="InterPro"/>
</dbReference>
<dbReference type="SMART" id="SM00028">
    <property type="entry name" value="TPR"/>
    <property type="match status" value="5"/>
</dbReference>
<dbReference type="SUPFAM" id="SSF47413">
    <property type="entry name" value="lambda repressor-like DNA-binding domains"/>
    <property type="match status" value="1"/>
</dbReference>
<organism evidence="3 4">
    <name type="scientific">Lihuaxuella thermophila</name>
    <dbReference type="NCBI Taxonomy" id="1173111"/>
    <lineage>
        <taxon>Bacteria</taxon>
        <taxon>Bacillati</taxon>
        <taxon>Bacillota</taxon>
        <taxon>Bacilli</taxon>
        <taxon>Bacillales</taxon>
        <taxon>Thermoactinomycetaceae</taxon>
        <taxon>Lihuaxuella</taxon>
    </lineage>
</organism>
<dbReference type="CDD" id="cd00093">
    <property type="entry name" value="HTH_XRE"/>
    <property type="match status" value="1"/>
</dbReference>
<dbReference type="SUPFAM" id="SSF48452">
    <property type="entry name" value="TPR-like"/>
    <property type="match status" value="2"/>
</dbReference>
<keyword evidence="4" id="KW-1185">Reference proteome</keyword>
<dbReference type="RefSeq" id="WP_089970658.1">
    <property type="nucleotide sequence ID" value="NZ_FOCQ01000013.1"/>
</dbReference>
<dbReference type="STRING" id="1173111.SAMN05444955_11367"/>
<dbReference type="Gene3D" id="1.25.40.10">
    <property type="entry name" value="Tetratricopeptide repeat domain"/>
    <property type="match status" value="1"/>
</dbReference>
<dbReference type="PROSITE" id="PS50943">
    <property type="entry name" value="HTH_CROC1"/>
    <property type="match status" value="1"/>
</dbReference>
<sequence>MSQNRVDRIEFGKFVREQRKAKKLRQGDLVDEFLSQPVLSNIESGKGQVSEEKMKYVLKKLGLEEDLTKFYLQESEQNEDSMDEELQIKLISIENTINLVGPDKASEELRELSLPPKHPFHVWVEYLKGKLYLRKKNWKRAYNHFFNVIHMIDRHYSEMNHTNFKSACYHKLSLIEYLQNNFHQAWKYSEAASKYFVPDGERKYYKDMIRISRVIYLEKLNRIGDAQAVLDDIASDSPAKYKTETDQYHSESKESTLNMYEMQAKLLLKGRRLPQAIKFALKGIELARIDKMYDRSFELWTTLGSIYIELNKLNLAECCFTTALKLEKKIKSEYLPAYVYTQLGMLYYKQEDIPGAERKYFEALEYSRKTNDVYHEIQALIGLGKCSIQRNKRDQVLSHLKEALRLAEQHSFVDQKNETLLILAKYLREIGDPNFKDYALDFFCSYVETLEGGESKMVINENIKRNTTGEPPDD</sequence>
<dbReference type="Gene3D" id="1.10.260.40">
    <property type="entry name" value="lambda repressor-like DNA-binding domains"/>
    <property type="match status" value="1"/>
</dbReference>
<dbReference type="Proteomes" id="UP000199695">
    <property type="component" value="Unassembled WGS sequence"/>
</dbReference>
<protein>
    <submittedName>
        <fullName evidence="3">Tetratricopeptide repeat-containing protein</fullName>
    </submittedName>
</protein>
<evidence type="ECO:0000259" key="2">
    <source>
        <dbReference type="PROSITE" id="PS50943"/>
    </source>
</evidence>
<reference evidence="3 4" key="1">
    <citation type="submission" date="2016-10" db="EMBL/GenBank/DDBJ databases">
        <authorList>
            <person name="de Groot N.N."/>
        </authorList>
    </citation>
    <scope>NUCLEOTIDE SEQUENCE [LARGE SCALE GENOMIC DNA]</scope>
    <source>
        <strain evidence="3 4">DSM 46701</strain>
    </source>
</reference>
<feature type="domain" description="HTH cro/C1-type" evidence="2">
    <location>
        <begin position="15"/>
        <end position="67"/>
    </location>
</feature>
<evidence type="ECO:0000313" key="4">
    <source>
        <dbReference type="Proteomes" id="UP000199695"/>
    </source>
</evidence>
<name>A0A1H8H831_9BACL</name>
<dbReference type="AlphaFoldDB" id="A0A1H8H831"/>
<dbReference type="InterPro" id="IPR019734">
    <property type="entry name" value="TPR_rpt"/>
</dbReference>
<feature type="repeat" description="TPR" evidence="1">
    <location>
        <begin position="297"/>
        <end position="330"/>
    </location>
</feature>
<evidence type="ECO:0000313" key="3">
    <source>
        <dbReference type="EMBL" id="SEN51927.1"/>
    </source>
</evidence>
<dbReference type="InterPro" id="IPR010982">
    <property type="entry name" value="Lambda_DNA-bd_dom_sf"/>
</dbReference>
<dbReference type="InterPro" id="IPR001387">
    <property type="entry name" value="Cro/C1-type_HTH"/>
</dbReference>